<dbReference type="EMBL" id="CP111014">
    <property type="protein sequence ID" value="WAQ99625.1"/>
    <property type="molecule type" value="Genomic_DNA"/>
</dbReference>
<organism evidence="5 6">
    <name type="scientific">Mya arenaria</name>
    <name type="common">Soft-shell clam</name>
    <dbReference type="NCBI Taxonomy" id="6604"/>
    <lineage>
        <taxon>Eukaryota</taxon>
        <taxon>Metazoa</taxon>
        <taxon>Spiralia</taxon>
        <taxon>Lophotrochozoa</taxon>
        <taxon>Mollusca</taxon>
        <taxon>Bivalvia</taxon>
        <taxon>Autobranchia</taxon>
        <taxon>Heteroconchia</taxon>
        <taxon>Euheterodonta</taxon>
        <taxon>Imparidentia</taxon>
        <taxon>Neoheterodontei</taxon>
        <taxon>Myida</taxon>
        <taxon>Myoidea</taxon>
        <taxon>Myidae</taxon>
        <taxon>Mya</taxon>
    </lineage>
</organism>
<keyword evidence="1" id="KW-0732">Signal</keyword>
<sequence length="159" mass="18223">GHSLENQPFHLQWAWLSFKTDSYHGNETDGYINVTLQRRGYLGETSLVTVEVREKTASLGRDVSRQFAQMIQFNPGQTEKQWRLAIKDDNVFEGEETLTLQLTDSLSAVLKYPYVAMVTYNISFPTSGQTEKQWRLTIKDDNVFEGKETLTLQLTDPPS</sequence>
<dbReference type="Pfam" id="PF03160">
    <property type="entry name" value="Calx-beta"/>
    <property type="match status" value="2"/>
</dbReference>
<keyword evidence="6" id="KW-1185">Reference proteome</keyword>
<dbReference type="InterPro" id="IPR003644">
    <property type="entry name" value="Calx_beta"/>
</dbReference>
<dbReference type="Proteomes" id="UP001164746">
    <property type="component" value="Chromosome 3"/>
</dbReference>
<accession>A0ABY7DTE6</accession>
<dbReference type="PANTHER" id="PTHR45739:SF8">
    <property type="entry name" value="FRAS1-RELATED EXTRACELLULAR MATRIX PROTEIN 1"/>
    <property type="match status" value="1"/>
</dbReference>
<feature type="non-terminal residue" evidence="5">
    <location>
        <position position="1"/>
    </location>
</feature>
<evidence type="ECO:0000313" key="6">
    <source>
        <dbReference type="Proteomes" id="UP001164746"/>
    </source>
</evidence>
<dbReference type="SMART" id="SM00237">
    <property type="entry name" value="Calx_beta"/>
    <property type="match status" value="1"/>
</dbReference>
<evidence type="ECO:0000259" key="4">
    <source>
        <dbReference type="SMART" id="SM00237"/>
    </source>
</evidence>
<evidence type="ECO:0000256" key="2">
    <source>
        <dbReference type="ARBA" id="ARBA00022737"/>
    </source>
</evidence>
<dbReference type="Gene3D" id="2.60.40.2030">
    <property type="match status" value="2"/>
</dbReference>
<gene>
    <name evidence="5" type="ORF">MAR_023998</name>
</gene>
<evidence type="ECO:0000256" key="3">
    <source>
        <dbReference type="ARBA" id="ARBA00022837"/>
    </source>
</evidence>
<dbReference type="PANTHER" id="PTHR45739">
    <property type="entry name" value="MATRIX PROTEIN, PUTATIVE-RELATED"/>
    <property type="match status" value="1"/>
</dbReference>
<keyword evidence="2" id="KW-0677">Repeat</keyword>
<feature type="domain" description="Calx-beta" evidence="4">
    <location>
        <begin position="4"/>
        <end position="103"/>
    </location>
</feature>
<feature type="non-terminal residue" evidence="5">
    <location>
        <position position="159"/>
    </location>
</feature>
<keyword evidence="3" id="KW-0106">Calcium</keyword>
<proteinExistence type="predicted"/>
<protein>
    <submittedName>
        <fullName evidence="5">FREM2-like protein</fullName>
    </submittedName>
</protein>
<evidence type="ECO:0000313" key="5">
    <source>
        <dbReference type="EMBL" id="WAQ99625.1"/>
    </source>
</evidence>
<dbReference type="SUPFAM" id="SSF141072">
    <property type="entry name" value="CalX-like"/>
    <property type="match status" value="2"/>
</dbReference>
<dbReference type="InterPro" id="IPR051561">
    <property type="entry name" value="FRAS1_ECM"/>
</dbReference>
<name>A0ABY7DTE6_MYAAR</name>
<reference evidence="5" key="1">
    <citation type="submission" date="2022-11" db="EMBL/GenBank/DDBJ databases">
        <title>Centuries of genome instability and evolution in soft-shell clam transmissible cancer (bioRxiv).</title>
        <authorList>
            <person name="Hart S.F.M."/>
            <person name="Yonemitsu M.A."/>
            <person name="Giersch R.M."/>
            <person name="Beal B.F."/>
            <person name="Arriagada G."/>
            <person name="Davis B.W."/>
            <person name="Ostrander E.A."/>
            <person name="Goff S.P."/>
            <person name="Metzger M.J."/>
        </authorList>
    </citation>
    <scope>NUCLEOTIDE SEQUENCE</scope>
    <source>
        <strain evidence="5">MELC-2E11</strain>
        <tissue evidence="5">Siphon/mantle</tissue>
    </source>
</reference>
<dbReference type="InterPro" id="IPR038081">
    <property type="entry name" value="CalX-like_sf"/>
</dbReference>
<evidence type="ECO:0000256" key="1">
    <source>
        <dbReference type="ARBA" id="ARBA00022729"/>
    </source>
</evidence>